<evidence type="ECO:0000256" key="2">
    <source>
        <dbReference type="ARBA" id="ARBA00006247"/>
    </source>
</evidence>
<evidence type="ECO:0000259" key="6">
    <source>
        <dbReference type="Pfam" id="PF07687"/>
    </source>
</evidence>
<dbReference type="NCBIfam" id="NF006365">
    <property type="entry name" value="PRK08588.1"/>
    <property type="match status" value="1"/>
</dbReference>
<keyword evidence="3" id="KW-0479">Metal-binding</keyword>
<dbReference type="InterPro" id="IPR001261">
    <property type="entry name" value="ArgE/DapE_CS"/>
</dbReference>
<dbReference type="InterPro" id="IPR036264">
    <property type="entry name" value="Bact_exopeptidase_dim_dom"/>
</dbReference>
<dbReference type="SMR" id="A0A6P1E6C6"/>
<dbReference type="Pfam" id="PF07687">
    <property type="entry name" value="M20_dimer"/>
    <property type="match status" value="1"/>
</dbReference>
<feature type="domain" description="Peptidase M20 dimerisation" evidence="6">
    <location>
        <begin position="210"/>
        <end position="316"/>
    </location>
</feature>
<dbReference type="GO" id="GO:0016787">
    <property type="term" value="F:hydrolase activity"/>
    <property type="evidence" value="ECO:0007669"/>
    <property type="project" value="UniProtKB-KW"/>
</dbReference>
<protein>
    <submittedName>
        <fullName evidence="7">M20/M25/M40 family metallo-hydrolase</fullName>
    </submittedName>
</protein>
<dbReference type="EMBL" id="CP047121">
    <property type="protein sequence ID" value="QHB52139.1"/>
    <property type="molecule type" value="Genomic_DNA"/>
</dbReference>
<dbReference type="Gene3D" id="3.40.630.10">
    <property type="entry name" value="Zn peptidases"/>
    <property type="match status" value="2"/>
</dbReference>
<evidence type="ECO:0000256" key="1">
    <source>
        <dbReference type="ARBA" id="ARBA00001947"/>
    </source>
</evidence>
<dbReference type="CDD" id="cd08659">
    <property type="entry name" value="M20_ArgE_DapE-like"/>
    <property type="match status" value="1"/>
</dbReference>
<keyword evidence="5" id="KW-0862">Zinc</keyword>
<dbReference type="RefSeq" id="WP_003554159.1">
    <property type="nucleotide sequence ID" value="NZ_CABKOL010000102.1"/>
</dbReference>
<dbReference type="GO" id="GO:0046872">
    <property type="term" value="F:metal ion binding"/>
    <property type="evidence" value="ECO:0007669"/>
    <property type="project" value="UniProtKB-KW"/>
</dbReference>
<sequence length="418" mass="46237">MDRKDRIKLLSDLIKINTVGGREEGTAKYLSRFLESYGIHGKTIEVEPGRFNLVAEIGDKTSPVIVFEGHQDVVDIGERSKWLHNPLGAEIVGDRMYGRGTSDMKSGLAAEIITMIELKQSGKPINGTVRLLATVGEESSTVNHMQGAQYFAKHGYLDDVSAAIVAEPSSEPLDWLTQDTPLNPFKFSKAQIRELVKENNSTEQYLLSFAHKGSITYETLAKGKTAHSSSPQLGINAIAPLIKAYDNEIKYFRTLHEKNAILGKTIPVVTKINGGDQLNSVPASASVYAKIRTIPEEPNDAIIDHLKRIISKNNQESEADLSFKLLGNKYPVVSDPNNKLIQLLRKHGEQQLQQKLPLGGYPGGTDAAEFVKVNPTITVAVFGPGNMTAHQVDEFVELENFERFIEIYKQTVNDYFDA</sequence>
<evidence type="ECO:0000256" key="4">
    <source>
        <dbReference type="ARBA" id="ARBA00022801"/>
    </source>
</evidence>
<dbReference type="InterPro" id="IPR011650">
    <property type="entry name" value="Peptidase_M20_dimer"/>
</dbReference>
<dbReference type="SUPFAM" id="SSF55031">
    <property type="entry name" value="Bacterial exopeptidase dimerisation domain"/>
    <property type="match status" value="1"/>
</dbReference>
<dbReference type="SUPFAM" id="SSF53187">
    <property type="entry name" value="Zn-dependent exopeptidases"/>
    <property type="match status" value="1"/>
</dbReference>
<keyword evidence="4 7" id="KW-0378">Hydrolase</keyword>
<comment type="cofactor">
    <cofactor evidence="1">
        <name>Zn(2+)</name>
        <dbReference type="ChEBI" id="CHEBI:29105"/>
    </cofactor>
</comment>
<dbReference type="InterPro" id="IPR002933">
    <property type="entry name" value="Peptidase_M20"/>
</dbReference>
<dbReference type="PANTHER" id="PTHR43808:SF8">
    <property type="entry name" value="PEPTIDASE M20 DIMERISATION DOMAIN-CONTAINING PROTEIN"/>
    <property type="match status" value="1"/>
</dbReference>
<gene>
    <name evidence="7" type="ORF">GQR93_08050</name>
</gene>
<evidence type="ECO:0000313" key="7">
    <source>
        <dbReference type="EMBL" id="QHB52139.1"/>
    </source>
</evidence>
<dbReference type="Pfam" id="PF01546">
    <property type="entry name" value="Peptidase_M20"/>
    <property type="match status" value="1"/>
</dbReference>
<evidence type="ECO:0000256" key="3">
    <source>
        <dbReference type="ARBA" id="ARBA00022723"/>
    </source>
</evidence>
<reference evidence="7 8" key="1">
    <citation type="submission" date="2019-12" db="EMBL/GenBank/DDBJ databases">
        <title>Lactobacillus hilgardii FLUB.</title>
        <authorList>
            <person name="Gustaw K."/>
        </authorList>
    </citation>
    <scope>NUCLEOTIDE SEQUENCE [LARGE SCALE GENOMIC DNA]</scope>
    <source>
        <strain evidence="7 8">FLUB</strain>
    </source>
</reference>
<dbReference type="PROSITE" id="PS00759">
    <property type="entry name" value="ARGE_DAPE_CPG2_2"/>
    <property type="match status" value="1"/>
</dbReference>
<dbReference type="AlphaFoldDB" id="A0A6P1E6C6"/>
<dbReference type="Proteomes" id="UP000465035">
    <property type="component" value="Chromosome"/>
</dbReference>
<organism evidence="7 8">
    <name type="scientific">Lentilactobacillus hilgardii</name>
    <name type="common">Lactobacillus hilgardii</name>
    <dbReference type="NCBI Taxonomy" id="1588"/>
    <lineage>
        <taxon>Bacteria</taxon>
        <taxon>Bacillati</taxon>
        <taxon>Bacillota</taxon>
        <taxon>Bacilli</taxon>
        <taxon>Lactobacillales</taxon>
        <taxon>Lactobacillaceae</taxon>
        <taxon>Lentilactobacillus</taxon>
    </lineage>
</organism>
<dbReference type="InterPro" id="IPR050072">
    <property type="entry name" value="Peptidase_M20A"/>
</dbReference>
<accession>A0A6P1E6C6</accession>
<evidence type="ECO:0000313" key="8">
    <source>
        <dbReference type="Proteomes" id="UP000465035"/>
    </source>
</evidence>
<dbReference type="GeneID" id="69058312"/>
<dbReference type="Gene3D" id="3.30.70.360">
    <property type="match status" value="1"/>
</dbReference>
<evidence type="ECO:0000256" key="5">
    <source>
        <dbReference type="ARBA" id="ARBA00022833"/>
    </source>
</evidence>
<name>A0A6P1E6C6_LENHI</name>
<dbReference type="PANTHER" id="PTHR43808">
    <property type="entry name" value="ACETYLORNITHINE DEACETYLASE"/>
    <property type="match status" value="1"/>
</dbReference>
<proteinExistence type="inferred from homology"/>
<comment type="similarity">
    <text evidence="2">Belongs to the peptidase M20A family.</text>
</comment>